<proteinExistence type="predicted"/>
<accession>A0A417YEB3</accession>
<reference evidence="2 3" key="1">
    <citation type="journal article" date="2007" name="Int. J. Syst. Evol. Microbiol.">
        <title>Oceanobacillus profundus sp. nov., isolated from a deep-sea sediment core.</title>
        <authorList>
            <person name="Kim Y.G."/>
            <person name="Choi D.H."/>
            <person name="Hyun S."/>
            <person name="Cho B.C."/>
        </authorList>
    </citation>
    <scope>NUCLEOTIDE SEQUENCE [LARGE SCALE GENOMIC DNA]</scope>
    <source>
        <strain evidence="2 3">DSM 18246</strain>
    </source>
</reference>
<evidence type="ECO:0000313" key="3">
    <source>
        <dbReference type="Proteomes" id="UP000285456"/>
    </source>
</evidence>
<keyword evidence="3" id="KW-1185">Reference proteome</keyword>
<name>A0A417YEB3_9BACI</name>
<keyword evidence="2" id="KW-0489">Methyltransferase</keyword>
<dbReference type="GO" id="GO:0008757">
    <property type="term" value="F:S-adenosylmethionine-dependent methyltransferase activity"/>
    <property type="evidence" value="ECO:0007669"/>
    <property type="project" value="InterPro"/>
</dbReference>
<dbReference type="GO" id="GO:0032259">
    <property type="term" value="P:methylation"/>
    <property type="evidence" value="ECO:0007669"/>
    <property type="project" value="UniProtKB-KW"/>
</dbReference>
<dbReference type="PANTHER" id="PTHR43861">
    <property type="entry name" value="TRANS-ACONITATE 2-METHYLTRANSFERASE-RELATED"/>
    <property type="match status" value="1"/>
</dbReference>
<feature type="domain" description="Methyltransferase type 11" evidence="1">
    <location>
        <begin position="52"/>
        <end position="143"/>
    </location>
</feature>
<evidence type="ECO:0000313" key="2">
    <source>
        <dbReference type="EMBL" id="RHW31003.1"/>
    </source>
</evidence>
<keyword evidence="2" id="KW-0808">Transferase</keyword>
<dbReference type="RefSeq" id="WP_095311801.1">
    <property type="nucleotide sequence ID" value="NZ_JAMAWL010000008.1"/>
</dbReference>
<dbReference type="Proteomes" id="UP000285456">
    <property type="component" value="Unassembled WGS sequence"/>
</dbReference>
<sequence length="237" mass="27279">MASFNWKYEAETEWDKRAVFWNKRSRDMWDNGSRKDVLPFMNNFVSQGSKLLDIGCGDGYGTHKLYKSGYNVTGVDLSPEMIQIAKSSEMDNIHFFQGDVNKLPFAAREFDGIMAINILEWVEDPLFALQEMKRVVNINGILCVGVLGPTAGPRTNSYPRLHAQKAICNTMMPWEFSQLASELSLECIDSYGVYKAGVEKRHYHDLPLKLKQSLSFMWVFMLRNVGEYSERKRQTSY</sequence>
<evidence type="ECO:0000259" key="1">
    <source>
        <dbReference type="Pfam" id="PF08241"/>
    </source>
</evidence>
<organism evidence="2 3">
    <name type="scientific">Oceanobacillus profundus</name>
    <dbReference type="NCBI Taxonomy" id="372463"/>
    <lineage>
        <taxon>Bacteria</taxon>
        <taxon>Bacillati</taxon>
        <taxon>Bacillota</taxon>
        <taxon>Bacilli</taxon>
        <taxon>Bacillales</taxon>
        <taxon>Bacillaceae</taxon>
        <taxon>Oceanobacillus</taxon>
    </lineage>
</organism>
<dbReference type="InterPro" id="IPR029063">
    <property type="entry name" value="SAM-dependent_MTases_sf"/>
</dbReference>
<dbReference type="Gene3D" id="3.40.50.150">
    <property type="entry name" value="Vaccinia Virus protein VP39"/>
    <property type="match status" value="1"/>
</dbReference>
<dbReference type="CDD" id="cd02440">
    <property type="entry name" value="AdoMet_MTases"/>
    <property type="match status" value="1"/>
</dbReference>
<dbReference type="InterPro" id="IPR013216">
    <property type="entry name" value="Methyltransf_11"/>
</dbReference>
<comment type="caution">
    <text evidence="2">The sequence shown here is derived from an EMBL/GenBank/DDBJ whole genome shotgun (WGS) entry which is preliminary data.</text>
</comment>
<gene>
    <name evidence="2" type="ORF">D1B32_14615</name>
</gene>
<dbReference type="AlphaFoldDB" id="A0A417YEB3"/>
<protein>
    <submittedName>
        <fullName evidence="2">Class I SAM-dependent methyltransferase</fullName>
    </submittedName>
</protein>
<dbReference type="OrthoDB" id="9760689at2"/>
<dbReference type="EMBL" id="QWEH01000010">
    <property type="protein sequence ID" value="RHW31003.1"/>
    <property type="molecule type" value="Genomic_DNA"/>
</dbReference>
<dbReference type="PANTHER" id="PTHR43861:SF1">
    <property type="entry name" value="TRANS-ACONITATE 2-METHYLTRANSFERASE"/>
    <property type="match status" value="1"/>
</dbReference>
<dbReference type="Pfam" id="PF08241">
    <property type="entry name" value="Methyltransf_11"/>
    <property type="match status" value="1"/>
</dbReference>
<dbReference type="SUPFAM" id="SSF53335">
    <property type="entry name" value="S-adenosyl-L-methionine-dependent methyltransferases"/>
    <property type="match status" value="1"/>
</dbReference>